<evidence type="ECO:0000313" key="1">
    <source>
        <dbReference type="EMBL" id="CAJ0579034.1"/>
    </source>
</evidence>
<feature type="non-terminal residue" evidence="1">
    <location>
        <position position="1"/>
    </location>
</feature>
<evidence type="ECO:0000313" key="2">
    <source>
        <dbReference type="Proteomes" id="UP001177023"/>
    </source>
</evidence>
<keyword evidence="2" id="KW-1185">Reference proteome</keyword>
<comment type="caution">
    <text evidence="1">The sequence shown here is derived from an EMBL/GenBank/DDBJ whole genome shotgun (WGS) entry which is preliminary data.</text>
</comment>
<sequence>MWHPVTRSGSRVRTQGVLLCCGDAEPADGKPSAQLFLHTRSPTAVTSLERSIYQKYPLGLETRRQLSPTTTQYTLCGSPEDPSKIEHRDCAVAITDFTRKLHIDGVQLVAALGPYLLYLPESLPSGRRHNFLRCLLEPRAQAIDFVDLKKPQAEKVELLDSPSWAVITVASTCRQNLGICRSKRVSSWRYVIEATLPLGDAVWKNLFGLLAHDLHRVGCALHTALDVQGPLLVFHVPKMDAGATFK</sequence>
<proteinExistence type="predicted"/>
<gene>
    <name evidence="1" type="ORF">MSPICULIGERA_LOCUS17268</name>
</gene>
<dbReference type="EMBL" id="CATQJA010002655">
    <property type="protein sequence ID" value="CAJ0579034.1"/>
    <property type="molecule type" value="Genomic_DNA"/>
</dbReference>
<dbReference type="Proteomes" id="UP001177023">
    <property type="component" value="Unassembled WGS sequence"/>
</dbReference>
<name>A0AA36G4C7_9BILA</name>
<accession>A0AA36G4C7</accession>
<organism evidence="1 2">
    <name type="scientific">Mesorhabditis spiculigera</name>
    <dbReference type="NCBI Taxonomy" id="96644"/>
    <lineage>
        <taxon>Eukaryota</taxon>
        <taxon>Metazoa</taxon>
        <taxon>Ecdysozoa</taxon>
        <taxon>Nematoda</taxon>
        <taxon>Chromadorea</taxon>
        <taxon>Rhabditida</taxon>
        <taxon>Rhabditina</taxon>
        <taxon>Rhabditomorpha</taxon>
        <taxon>Rhabditoidea</taxon>
        <taxon>Rhabditidae</taxon>
        <taxon>Mesorhabditinae</taxon>
        <taxon>Mesorhabditis</taxon>
    </lineage>
</organism>
<protein>
    <submittedName>
        <fullName evidence="1">Uncharacterized protein</fullName>
    </submittedName>
</protein>
<dbReference type="AlphaFoldDB" id="A0AA36G4C7"/>
<reference evidence="1" key="1">
    <citation type="submission" date="2023-06" db="EMBL/GenBank/DDBJ databases">
        <authorList>
            <person name="Delattre M."/>
        </authorList>
    </citation>
    <scope>NUCLEOTIDE SEQUENCE</scope>
    <source>
        <strain evidence="1">AF72</strain>
    </source>
</reference>